<dbReference type="Proteomes" id="UP000664132">
    <property type="component" value="Unassembled WGS sequence"/>
</dbReference>
<evidence type="ECO:0000313" key="3">
    <source>
        <dbReference type="Proteomes" id="UP000664132"/>
    </source>
</evidence>
<feature type="region of interest" description="Disordered" evidence="1">
    <location>
        <begin position="79"/>
        <end position="111"/>
    </location>
</feature>
<dbReference type="AlphaFoldDB" id="A0A8H7T6T1"/>
<evidence type="ECO:0000256" key="1">
    <source>
        <dbReference type="SAM" id="MobiDB-lite"/>
    </source>
</evidence>
<dbReference type="Pfam" id="PF11951">
    <property type="entry name" value="Fungal_trans_2"/>
    <property type="match status" value="1"/>
</dbReference>
<name>A0A8H7T6T1_9HELO</name>
<sequence length="558" mass="62899">MQRHNLNGCKSKRCQIYTSTLPALNGKWYGTGSPIDTSFGFLNTVHANTSFCFQDLHFVEETGVARPRGTFRNLIRSQARRKLRHRPGPSNKRSRLKSEDDDHAETEEQLLPAKPTNAIAPLIRCPEENSHDPFDSMVIGKRGRTHFYIKHYYLTFKHTYPSDVMTTKAKKDIAMRHAMTDPSFLHATLFHSALNLCRLRGTSFSRDVYYHHGESIRIINRRLSDPKFWKVSDITLLTVACLLHFEILADFGFNGVRAGLETHEAKIHFDGLQAMVNGRGGLKKISKEFVSGKSASTFVAWTDTCVSIALNIRPRFELVQGEEEKGDDNWTPYSALARRYQSKLNNLTGHEELSAECIHIYSTLRNFPPLPEPDALAMIQKGNPTPVYKYKGQLERLERRALALILSASETSDQDQSLHIYQLFGNASLIHALLFMRNSPASAPLSRLLSERIHKLLTTIDIQTYLLQYPEMLLWILIMGGFGAASTSTQQVFATILAESCLALGLVGIGEIALMVEDFLWYEAYCSPMTIAFWSAVAAEQGVEEKSLVLSNTHVKQG</sequence>
<protein>
    <submittedName>
        <fullName evidence="2">Uncharacterized protein</fullName>
    </submittedName>
</protein>
<dbReference type="PANTHER" id="PTHR37540:SF10">
    <property type="entry name" value="SIGMA-70 REGION 2 FAMILY PROTEIN"/>
    <property type="match status" value="1"/>
</dbReference>
<keyword evidence="3" id="KW-1185">Reference proteome</keyword>
<reference evidence="2" key="1">
    <citation type="submission" date="2021-02" db="EMBL/GenBank/DDBJ databases">
        <title>Genome sequence Cadophora malorum strain M34.</title>
        <authorList>
            <person name="Stefanovic E."/>
            <person name="Vu D."/>
            <person name="Scully C."/>
            <person name="Dijksterhuis J."/>
            <person name="Roader J."/>
            <person name="Houbraken J."/>
        </authorList>
    </citation>
    <scope>NUCLEOTIDE SEQUENCE</scope>
    <source>
        <strain evidence="2">M34</strain>
    </source>
</reference>
<organism evidence="2 3">
    <name type="scientific">Cadophora malorum</name>
    <dbReference type="NCBI Taxonomy" id="108018"/>
    <lineage>
        <taxon>Eukaryota</taxon>
        <taxon>Fungi</taxon>
        <taxon>Dikarya</taxon>
        <taxon>Ascomycota</taxon>
        <taxon>Pezizomycotina</taxon>
        <taxon>Leotiomycetes</taxon>
        <taxon>Helotiales</taxon>
        <taxon>Ploettnerulaceae</taxon>
        <taxon>Cadophora</taxon>
    </lineage>
</organism>
<accession>A0A8H7T6T1</accession>
<comment type="caution">
    <text evidence="2">The sequence shown here is derived from an EMBL/GenBank/DDBJ whole genome shotgun (WGS) entry which is preliminary data.</text>
</comment>
<dbReference type="EMBL" id="JAFJYH010000285">
    <property type="protein sequence ID" value="KAG4414031.1"/>
    <property type="molecule type" value="Genomic_DNA"/>
</dbReference>
<feature type="compositionally biased region" description="Acidic residues" evidence="1">
    <location>
        <begin position="99"/>
        <end position="108"/>
    </location>
</feature>
<proteinExistence type="predicted"/>
<dbReference type="PANTHER" id="PTHR37540">
    <property type="entry name" value="TRANSCRIPTION FACTOR (ACR-2), PUTATIVE-RELATED-RELATED"/>
    <property type="match status" value="1"/>
</dbReference>
<gene>
    <name evidence="2" type="ORF">IFR04_012847</name>
</gene>
<dbReference type="InterPro" id="IPR021858">
    <property type="entry name" value="Fun_TF"/>
</dbReference>
<evidence type="ECO:0000313" key="2">
    <source>
        <dbReference type="EMBL" id="KAG4414031.1"/>
    </source>
</evidence>
<dbReference type="OrthoDB" id="4158087at2759"/>
<feature type="compositionally biased region" description="Basic residues" evidence="1">
    <location>
        <begin position="79"/>
        <end position="95"/>
    </location>
</feature>